<feature type="compositionally biased region" description="Polar residues" evidence="1">
    <location>
        <begin position="79"/>
        <end position="93"/>
    </location>
</feature>
<feature type="compositionally biased region" description="Acidic residues" evidence="1">
    <location>
        <begin position="489"/>
        <end position="511"/>
    </location>
</feature>
<feature type="compositionally biased region" description="Polar residues" evidence="1">
    <location>
        <begin position="1147"/>
        <end position="1167"/>
    </location>
</feature>
<reference evidence="2" key="1">
    <citation type="submission" date="2022-12" db="EMBL/GenBank/DDBJ databases">
        <title>Bird 10,000 Genomes (B10K) Project - Family phase.</title>
        <authorList>
            <person name="Zhang G."/>
        </authorList>
    </citation>
    <scope>NUCLEOTIDE SEQUENCE</scope>
    <source>
        <strain evidence="2">B10K-CU-030-46</strain>
        <tissue evidence="2">Muscle</tissue>
    </source>
</reference>
<dbReference type="PANTHER" id="PTHR22017">
    <property type="entry name" value="PHOTORECEPTOR CILIUM ACTIN REGULATOR"/>
    <property type="match status" value="1"/>
</dbReference>
<feature type="compositionally biased region" description="Pro residues" evidence="1">
    <location>
        <begin position="1068"/>
        <end position="1097"/>
    </location>
</feature>
<name>A0AA97MIQ0_9PASS</name>
<feature type="compositionally biased region" description="Pro residues" evidence="1">
    <location>
        <begin position="1114"/>
        <end position="1127"/>
    </location>
</feature>
<feature type="region of interest" description="Disordered" evidence="1">
    <location>
        <begin position="587"/>
        <end position="620"/>
    </location>
</feature>
<gene>
    <name evidence="2" type="primary">Pcare</name>
    <name evidence="2" type="ORF">MENNOV_R05246</name>
</gene>
<feature type="compositionally biased region" description="Polar residues" evidence="1">
    <location>
        <begin position="803"/>
        <end position="819"/>
    </location>
</feature>
<evidence type="ECO:0000256" key="1">
    <source>
        <dbReference type="SAM" id="MobiDB-lite"/>
    </source>
</evidence>
<organism evidence="2">
    <name type="scientific">Menura novaehollandiae</name>
    <name type="common">superb lyrebird</name>
    <dbReference type="NCBI Taxonomy" id="47692"/>
    <lineage>
        <taxon>Eukaryota</taxon>
        <taxon>Metazoa</taxon>
        <taxon>Chordata</taxon>
        <taxon>Craniata</taxon>
        <taxon>Vertebrata</taxon>
        <taxon>Euteleostomi</taxon>
        <taxon>Archelosauria</taxon>
        <taxon>Archosauria</taxon>
        <taxon>Dinosauria</taxon>
        <taxon>Saurischia</taxon>
        <taxon>Theropoda</taxon>
        <taxon>Coelurosauria</taxon>
        <taxon>Aves</taxon>
        <taxon>Neognathae</taxon>
        <taxon>Neoaves</taxon>
        <taxon>Telluraves</taxon>
        <taxon>Australaves</taxon>
        <taxon>Passeriformes</taxon>
        <taxon>Menuridae</taxon>
        <taxon>Menura</taxon>
    </lineage>
</organism>
<feature type="region of interest" description="Disordered" evidence="1">
    <location>
        <begin position="966"/>
        <end position="1294"/>
    </location>
</feature>
<feature type="non-terminal residue" evidence="2">
    <location>
        <position position="1294"/>
    </location>
</feature>
<feature type="compositionally biased region" description="Basic and acidic residues" evidence="1">
    <location>
        <begin position="1"/>
        <end position="10"/>
    </location>
</feature>
<evidence type="ECO:0000313" key="2">
    <source>
        <dbReference type="EMBL" id="NXE92188.1"/>
    </source>
</evidence>
<dbReference type="EMBL" id="VWPS01000152">
    <property type="protein sequence ID" value="NXE92188.1"/>
    <property type="molecule type" value="Genomic_DNA"/>
</dbReference>
<keyword evidence="3" id="KW-1185">Reference proteome</keyword>
<feature type="compositionally biased region" description="Polar residues" evidence="1">
    <location>
        <begin position="1182"/>
        <end position="1200"/>
    </location>
</feature>
<dbReference type="GO" id="GO:0001917">
    <property type="term" value="C:photoreceptor inner segment"/>
    <property type="evidence" value="ECO:0007669"/>
    <property type="project" value="TreeGrafter"/>
</dbReference>
<comment type="caution">
    <text evidence="2">The sequence shown here is derived from an EMBL/GenBank/DDBJ whole genome shotgun (WGS) entry which is preliminary data.</text>
</comment>
<dbReference type="GO" id="GO:1903546">
    <property type="term" value="P:protein localization to photoreceptor outer segment"/>
    <property type="evidence" value="ECO:0007669"/>
    <property type="project" value="TreeGrafter"/>
</dbReference>
<dbReference type="Proteomes" id="UP000521578">
    <property type="component" value="Unassembled WGS sequence"/>
</dbReference>
<dbReference type="GO" id="GO:0001750">
    <property type="term" value="C:photoreceptor outer segment"/>
    <property type="evidence" value="ECO:0007669"/>
    <property type="project" value="TreeGrafter"/>
</dbReference>
<feature type="region of interest" description="Disordered" evidence="1">
    <location>
        <begin position="139"/>
        <end position="182"/>
    </location>
</feature>
<feature type="region of interest" description="Disordered" evidence="1">
    <location>
        <begin position="685"/>
        <end position="739"/>
    </location>
</feature>
<dbReference type="PANTHER" id="PTHR22017:SF0">
    <property type="entry name" value="PHOTORECEPTOR CILIUM ACTIN REGULATOR"/>
    <property type="match status" value="1"/>
</dbReference>
<sequence length="1294" mass="142907">MGCTPSHREIASTAARSGPKALNKPKSVLPIDPRDKGIPLLVKGSSCYNIDEVQQYEIQKKDYLEEEEDRLSEHDKNDNLQLSSKAHSDSQTSRGDKKIGRTATDAEVIMSELIESQKHITESIQIRKQTSCESEASAFMWDDKNESNAKQIPKKGKKQKNHKLAKQGRPSRSKEKSILTPCEPEKKVDFPELLVKAHQSAYAYLNPNLSKYETILHMANQATQTQLFLQQMISFLVLRFDEINQLLEEIANDGENLLKDVGGNLAWPAEKDDLKEHPDLLQQLLQYTVNKMQLVSGMLASLTSNALQETCSYLQSAASNLEGKLKAKQSFDEHLLRTVKLLEASTVGPSHSHSDDRTLSSEDSGIGVDNESLKEFSALNQHRGQASDSCAHEHPFRKHARAVEHVDGGTVSAGTAASHDCALERHFKDIFHSSMQSREATSCQGGAAEGTSTMPQYASFSKSCSYNSLQSDSTQEGEHFKICESTDFPSDEDDDDDDDDEESTLGEDDDNTSLSEMGKDAVPRRTLSSPAITDNIRRQSIKRTENADTEEIILKMKDAISEKIKFVPAKSRRKEWIEDESGRAVLAKRPSTATGRQRTFGKQRRSRSEESLRSQAEDPTLLELQRTQKELSKRLEMFYGKDTANNPELWKSRTVPYFQDEQITSRSSRKLKAGLSKNFSILPNQDKAPLFTSDQNPAHQLDEKRGRKPLRATVPTQETSGGKENEPPGAQMLSGSSCAPRHSVKKLIETFSPTDDHAKATSLRSLGPIKCIRKFGLPVIPPTIPFQRGLAPLNLKHRISPLEDTNPSNTSDVSSSFPNTFLPAPPAELSKKDTKEETDEDIENLPPPPPEMLMDTSSENLSEPEETARIEGNSSEDAKKPTKTELHAAKRSQVSPKMKASLQSIDLLPSKNISGPGAMTNKGLRNTRSRDEKLQRYSLELNPTNVHIPSQEEILATQRKEAADLYKQTHKIIPLQNPSGVSKPHSNSSESKEPNPPVTSVPYQKHSSPDALQRNEKGSPFARRVSPTRTPPSSPTEKRLFSPPTHHRHSLQAFSNMQPSSPTMQRKPSPPSSPRVPSPPLQKKLPSPPPQQKPLSPPVGHKQSSPTAHRLAGSPPPFPTTPSPPASPCRSHKGPRAGLDAGDEHQLSSSKRGSNVRSIFCPATSSLFEARPPLVPTKPTAEVTSQPEATSHSQNRSLLFQQPGEPTRKLSLSTANPQPFVRRSFSDRRPGVQLRLPAPLTSGSEPALNQASLEKGPRKAGDSWNSSGVPEIKESNRSASHPELYVVGQGLQRD</sequence>
<feature type="region of interest" description="Disordered" evidence="1">
    <location>
        <begin position="485"/>
        <end position="540"/>
    </location>
</feature>
<feature type="compositionally biased region" description="Polar residues" evidence="1">
    <location>
        <begin position="1052"/>
        <end position="1066"/>
    </location>
</feature>
<feature type="compositionally biased region" description="Basic and acidic residues" evidence="1">
    <location>
        <begin position="876"/>
        <end position="888"/>
    </location>
</feature>
<feature type="non-terminal residue" evidence="2">
    <location>
        <position position="1"/>
    </location>
</feature>
<feature type="region of interest" description="Disordered" evidence="1">
    <location>
        <begin position="64"/>
        <end position="102"/>
    </location>
</feature>
<feature type="compositionally biased region" description="Basic residues" evidence="1">
    <location>
        <begin position="152"/>
        <end position="171"/>
    </location>
</feature>
<evidence type="ECO:0000313" key="3">
    <source>
        <dbReference type="Proteomes" id="UP000521578"/>
    </source>
</evidence>
<feature type="region of interest" description="Disordered" evidence="1">
    <location>
        <begin position="346"/>
        <end position="367"/>
    </location>
</feature>
<feature type="compositionally biased region" description="Basic and acidic residues" evidence="1">
    <location>
        <begin position="606"/>
        <end position="616"/>
    </location>
</feature>
<dbReference type="InterPro" id="IPR029352">
    <property type="entry name" value="PCARE"/>
</dbReference>
<accession>A0AA97MIQ0</accession>
<protein>
    <submittedName>
        <fullName evidence="2">PCARE regulator</fullName>
    </submittedName>
</protein>
<dbReference type="Pfam" id="PF15449">
    <property type="entry name" value="Retinal"/>
    <property type="match status" value="1"/>
</dbReference>
<feature type="compositionally biased region" description="Polar residues" evidence="1">
    <location>
        <begin position="1241"/>
        <end position="1252"/>
    </location>
</feature>
<proteinExistence type="predicted"/>
<feature type="region of interest" description="Disordered" evidence="1">
    <location>
        <begin position="801"/>
        <end position="932"/>
    </location>
</feature>
<feature type="region of interest" description="Disordered" evidence="1">
    <location>
        <begin position="1"/>
        <end position="36"/>
    </location>
</feature>
<feature type="compositionally biased region" description="Basic and acidic residues" evidence="1">
    <location>
        <begin position="172"/>
        <end position="182"/>
    </location>
</feature>
<dbReference type="GO" id="GO:0035845">
    <property type="term" value="P:photoreceptor cell outer segment organization"/>
    <property type="evidence" value="ECO:0007669"/>
    <property type="project" value="TreeGrafter"/>
</dbReference>